<dbReference type="HOGENOM" id="CLU_074053_1_0_6"/>
<dbReference type="PATRIC" id="fig|658445.3.peg.5031"/>
<reference evidence="1 2" key="1">
    <citation type="submission" date="2013-05" db="EMBL/GenBank/DDBJ databases">
        <title>Complete genome sequence of the lipase-producing bacterium Photobacterium gaetbulicola Gung47.</title>
        <authorList>
            <person name="Kim Y.-O."/>
        </authorList>
    </citation>
    <scope>NUCLEOTIDE SEQUENCE [LARGE SCALE GENOMIC DNA]</scope>
    <source>
        <strain evidence="1 2">Gung47</strain>
    </source>
</reference>
<sequence>MKSVSGTYRHPAYKHGHTKHHLFRTWLQMLNRCHNPRNPQYKDYGKRGITVCIRWRESFEAFCKDMGDKPEPSMSIDRVDNDKGYTKQNTRWATRKQQSTNNRSNRWLEYMGERWRLCDLAEYVGIAPTTLASRIDRAGMSVSDAVEKPLNQHKSPDVYKKKAAELGISPSTLRCRVKKHGWLIAITSSFTRGRPKNVEKH</sequence>
<organism evidence="1 2">
    <name type="scientific">Photobacterium gaetbulicola Gung47</name>
    <dbReference type="NCBI Taxonomy" id="658445"/>
    <lineage>
        <taxon>Bacteria</taxon>
        <taxon>Pseudomonadati</taxon>
        <taxon>Pseudomonadota</taxon>
        <taxon>Gammaproteobacteria</taxon>
        <taxon>Vibrionales</taxon>
        <taxon>Vibrionaceae</taxon>
        <taxon>Photobacterium</taxon>
    </lineage>
</organism>
<dbReference type="STRING" id="658445.H744_2c2975"/>
<dbReference type="Proteomes" id="UP000032303">
    <property type="component" value="Chromosome 2"/>
</dbReference>
<dbReference type="KEGG" id="pgb:H744_2c2975"/>
<dbReference type="EMBL" id="CP005974">
    <property type="protein sequence ID" value="AJR09626.1"/>
    <property type="molecule type" value="Genomic_DNA"/>
</dbReference>
<name>A0A0C5WD33_9GAMM</name>
<gene>
    <name evidence="1" type="ORF">H744_2c2975</name>
</gene>
<evidence type="ECO:0000313" key="1">
    <source>
        <dbReference type="EMBL" id="AJR09626.1"/>
    </source>
</evidence>
<proteinExistence type="predicted"/>
<dbReference type="AlphaFoldDB" id="A0A0C5WD33"/>
<keyword evidence="2" id="KW-1185">Reference proteome</keyword>
<evidence type="ECO:0000313" key="2">
    <source>
        <dbReference type="Proteomes" id="UP000032303"/>
    </source>
</evidence>
<protein>
    <submittedName>
        <fullName evidence="1">Uncharacterized protein</fullName>
    </submittedName>
</protein>
<accession>A0A0C5WD33</accession>